<name>A0A7R9EZD6_9NEOP</name>
<dbReference type="AlphaFoldDB" id="A0A7R9EZD6"/>
<protein>
    <submittedName>
        <fullName evidence="1">Uncharacterized protein</fullName>
    </submittedName>
</protein>
<gene>
    <name evidence="1" type="ORF">TBIB3V08_LOCUS6155</name>
</gene>
<proteinExistence type="predicted"/>
<dbReference type="EMBL" id="OD566315">
    <property type="protein sequence ID" value="CAD7443756.1"/>
    <property type="molecule type" value="Genomic_DNA"/>
</dbReference>
<accession>A0A7R9EZD6</accession>
<organism evidence="1">
    <name type="scientific">Timema bartmani</name>
    <dbReference type="NCBI Taxonomy" id="61472"/>
    <lineage>
        <taxon>Eukaryota</taxon>
        <taxon>Metazoa</taxon>
        <taxon>Ecdysozoa</taxon>
        <taxon>Arthropoda</taxon>
        <taxon>Hexapoda</taxon>
        <taxon>Insecta</taxon>
        <taxon>Pterygota</taxon>
        <taxon>Neoptera</taxon>
        <taxon>Polyneoptera</taxon>
        <taxon>Phasmatodea</taxon>
        <taxon>Timematodea</taxon>
        <taxon>Timematoidea</taxon>
        <taxon>Timematidae</taxon>
        <taxon>Timema</taxon>
    </lineage>
</organism>
<reference evidence="1" key="1">
    <citation type="submission" date="2020-11" db="EMBL/GenBank/DDBJ databases">
        <authorList>
            <person name="Tran Van P."/>
        </authorList>
    </citation>
    <scope>NUCLEOTIDE SEQUENCE</scope>
</reference>
<evidence type="ECO:0000313" key="1">
    <source>
        <dbReference type="EMBL" id="CAD7443756.1"/>
    </source>
</evidence>
<sequence>MNLRMVLGNPPRNLLCGPLAPTAMWSTNSHVVPLHQQPCGQLSHVVLLHQQSCGPLAPTVMWYPCTNSHVVPLHQQPLTYPMDLIKTRLQIQGELAAVQEGLSSEQLLFHSSSSSFRPHEAELTPFQTASQKIWKRRGSKSGPLNL</sequence>